<dbReference type="AlphaFoldDB" id="A0AAD5BP08"/>
<proteinExistence type="predicted"/>
<organism evidence="1 2">
    <name type="scientific">Ambrosia artemisiifolia</name>
    <name type="common">Common ragweed</name>
    <dbReference type="NCBI Taxonomy" id="4212"/>
    <lineage>
        <taxon>Eukaryota</taxon>
        <taxon>Viridiplantae</taxon>
        <taxon>Streptophyta</taxon>
        <taxon>Embryophyta</taxon>
        <taxon>Tracheophyta</taxon>
        <taxon>Spermatophyta</taxon>
        <taxon>Magnoliopsida</taxon>
        <taxon>eudicotyledons</taxon>
        <taxon>Gunneridae</taxon>
        <taxon>Pentapetalae</taxon>
        <taxon>asterids</taxon>
        <taxon>campanulids</taxon>
        <taxon>Asterales</taxon>
        <taxon>Asteraceae</taxon>
        <taxon>Asteroideae</taxon>
        <taxon>Heliantheae alliance</taxon>
        <taxon>Heliantheae</taxon>
        <taxon>Ambrosia</taxon>
    </lineage>
</organism>
<sequence>MYFISDAKPEEEPVPVQIKALKRQKLMQYTQPLIQRKTHYLLVSCYSNPGNQIPRIYN</sequence>
<evidence type="ECO:0000313" key="1">
    <source>
        <dbReference type="EMBL" id="KAI7726917.1"/>
    </source>
</evidence>
<comment type="caution">
    <text evidence="1">The sequence shown here is derived from an EMBL/GenBank/DDBJ whole genome shotgun (WGS) entry which is preliminary data.</text>
</comment>
<name>A0AAD5BP08_AMBAR</name>
<dbReference type="Proteomes" id="UP001206925">
    <property type="component" value="Unassembled WGS sequence"/>
</dbReference>
<keyword evidence="2" id="KW-1185">Reference proteome</keyword>
<gene>
    <name evidence="1" type="ORF">M8C21_033663</name>
</gene>
<reference evidence="1" key="1">
    <citation type="submission" date="2022-06" db="EMBL/GenBank/DDBJ databases">
        <title>Uncovering the hologenomic basis of an extraordinary plant invasion.</title>
        <authorList>
            <person name="Bieker V.C."/>
            <person name="Martin M.D."/>
            <person name="Gilbert T."/>
            <person name="Hodgins K."/>
            <person name="Battlay P."/>
            <person name="Petersen B."/>
            <person name="Wilson J."/>
        </authorList>
    </citation>
    <scope>NUCLEOTIDE SEQUENCE</scope>
    <source>
        <strain evidence="1">AA19_3_7</strain>
        <tissue evidence="1">Leaf</tissue>
    </source>
</reference>
<evidence type="ECO:0000313" key="2">
    <source>
        <dbReference type="Proteomes" id="UP001206925"/>
    </source>
</evidence>
<dbReference type="EMBL" id="JAMZMK010011491">
    <property type="protein sequence ID" value="KAI7726917.1"/>
    <property type="molecule type" value="Genomic_DNA"/>
</dbReference>
<protein>
    <submittedName>
        <fullName evidence="1">Uncharacterized protein</fullName>
    </submittedName>
</protein>
<accession>A0AAD5BP08</accession>